<dbReference type="Gene3D" id="3.40.50.2000">
    <property type="entry name" value="Glycogen Phosphorylase B"/>
    <property type="match status" value="1"/>
</dbReference>
<name>A0A2N1PQW7_9BACT</name>
<evidence type="ECO:0000256" key="1">
    <source>
        <dbReference type="ARBA" id="ARBA00022679"/>
    </source>
</evidence>
<dbReference type="GO" id="GO:0009103">
    <property type="term" value="P:lipopolysaccharide biosynthetic process"/>
    <property type="evidence" value="ECO:0007669"/>
    <property type="project" value="TreeGrafter"/>
</dbReference>
<dbReference type="CDD" id="cd03809">
    <property type="entry name" value="GT4_MtfB-like"/>
    <property type="match status" value="1"/>
</dbReference>
<dbReference type="Pfam" id="PF00534">
    <property type="entry name" value="Glycos_transf_1"/>
    <property type="match status" value="1"/>
</dbReference>
<dbReference type="PANTHER" id="PTHR46401:SF2">
    <property type="entry name" value="GLYCOSYLTRANSFERASE WBBK-RELATED"/>
    <property type="match status" value="1"/>
</dbReference>
<dbReference type="EMBL" id="PGXC01000004">
    <property type="protein sequence ID" value="PKK90724.1"/>
    <property type="molecule type" value="Genomic_DNA"/>
</dbReference>
<organism evidence="3 4">
    <name type="scientific">Candidatus Wallbacteria bacterium HGW-Wallbacteria-1</name>
    <dbReference type="NCBI Taxonomy" id="2013854"/>
    <lineage>
        <taxon>Bacteria</taxon>
        <taxon>Candidatus Walliibacteriota</taxon>
    </lineage>
</organism>
<feature type="domain" description="Glycosyl transferase family 1" evidence="2">
    <location>
        <begin position="222"/>
        <end position="363"/>
    </location>
</feature>
<keyword evidence="1" id="KW-0808">Transferase</keyword>
<reference evidence="3 4" key="1">
    <citation type="journal article" date="2017" name="ISME J.">
        <title>Potential for microbial H2 and metal transformations associated with novel bacteria and archaea in deep terrestrial subsurface sediments.</title>
        <authorList>
            <person name="Hernsdorf A.W."/>
            <person name="Amano Y."/>
            <person name="Miyakawa K."/>
            <person name="Ise K."/>
            <person name="Suzuki Y."/>
            <person name="Anantharaman K."/>
            <person name="Probst A."/>
            <person name="Burstein D."/>
            <person name="Thomas B.C."/>
            <person name="Banfield J.F."/>
        </authorList>
    </citation>
    <scope>NUCLEOTIDE SEQUENCE [LARGE SCALE GENOMIC DNA]</scope>
    <source>
        <strain evidence="3">HGW-Wallbacteria-1</strain>
    </source>
</reference>
<sequence length="387" mass="42091">MGCETGNQEGIQIPVRPVRKHICNGPVVINAIPLRGRLAGLEQVLAEVWRQIPSFASGNGVLAVSRDWYENNPVNCEAGFPVSGRKFYPSVFAVNTGSSRLTRIISEQLMLPKLLHRMKADRVFSLCNVSPVAFSGKQFVMVHDLHWFRQAAIFRGYSDKLRAGYVRSAISLSIARSQRVYTGSPHSANDIGEMFGVTARVFPWGARSFFYDSPHLPCPVSGEFLLFVGQTNRRKNLPAFIKAVRGKGFPPLVIAGSCGDGESEILQTAVPGEIIRLGEPDDATVHSLLANAQAMVYPSLYEGFGLPVIEAMAAGCPVVAAAVTSIPFVAAGAAVLVDPHCHESMALGVEKVMNNRSEYIRMGRLRAQGMTMEAAVSKLLRDIFSDN</sequence>
<accession>A0A2N1PQW7</accession>
<dbReference type="PANTHER" id="PTHR46401">
    <property type="entry name" value="GLYCOSYLTRANSFERASE WBBK-RELATED"/>
    <property type="match status" value="1"/>
</dbReference>
<dbReference type="AlphaFoldDB" id="A0A2N1PQW7"/>
<evidence type="ECO:0000313" key="4">
    <source>
        <dbReference type="Proteomes" id="UP000233256"/>
    </source>
</evidence>
<gene>
    <name evidence="3" type="ORF">CVV64_07545</name>
</gene>
<comment type="caution">
    <text evidence="3">The sequence shown here is derived from an EMBL/GenBank/DDBJ whole genome shotgun (WGS) entry which is preliminary data.</text>
</comment>
<evidence type="ECO:0000259" key="2">
    <source>
        <dbReference type="Pfam" id="PF00534"/>
    </source>
</evidence>
<proteinExistence type="predicted"/>
<dbReference type="GO" id="GO:0016757">
    <property type="term" value="F:glycosyltransferase activity"/>
    <property type="evidence" value="ECO:0007669"/>
    <property type="project" value="InterPro"/>
</dbReference>
<dbReference type="SUPFAM" id="SSF53756">
    <property type="entry name" value="UDP-Glycosyltransferase/glycogen phosphorylase"/>
    <property type="match status" value="1"/>
</dbReference>
<dbReference type="InterPro" id="IPR001296">
    <property type="entry name" value="Glyco_trans_1"/>
</dbReference>
<evidence type="ECO:0000313" key="3">
    <source>
        <dbReference type="EMBL" id="PKK90724.1"/>
    </source>
</evidence>
<protein>
    <recommendedName>
        <fullName evidence="2">Glycosyl transferase family 1 domain-containing protein</fullName>
    </recommendedName>
</protein>
<dbReference type="Proteomes" id="UP000233256">
    <property type="component" value="Unassembled WGS sequence"/>
</dbReference>